<dbReference type="InterPro" id="IPR005989">
    <property type="entry name" value="Suc_symporter_pln"/>
</dbReference>
<feature type="transmembrane region" description="Helical" evidence="10">
    <location>
        <begin position="385"/>
        <end position="409"/>
    </location>
</feature>
<evidence type="ECO:0000256" key="5">
    <source>
        <dbReference type="ARBA" id="ARBA00022597"/>
    </source>
</evidence>
<dbReference type="GO" id="GO:0008506">
    <property type="term" value="F:sucrose:proton symporter activity"/>
    <property type="evidence" value="ECO:0007669"/>
    <property type="project" value="TreeGrafter"/>
</dbReference>
<evidence type="ECO:0000256" key="7">
    <source>
        <dbReference type="ARBA" id="ARBA00022847"/>
    </source>
</evidence>
<comment type="pathway">
    <text evidence="2">Glycan biosynthesis; sucrose metabolism.</text>
</comment>
<feature type="transmembrane region" description="Helical" evidence="10">
    <location>
        <begin position="51"/>
        <end position="72"/>
    </location>
</feature>
<keyword evidence="4" id="KW-0813">Transport</keyword>
<keyword evidence="8 10" id="KW-1133">Transmembrane helix</keyword>
<feature type="transmembrane region" description="Helical" evidence="10">
    <location>
        <begin position="209"/>
        <end position="227"/>
    </location>
</feature>
<feature type="transmembrane region" description="Helical" evidence="10">
    <location>
        <begin position="312"/>
        <end position="330"/>
    </location>
</feature>
<gene>
    <name evidence="11" type="ORF">AYBTSS11_LOCUS15771</name>
</gene>
<feature type="transmembrane region" description="Helical" evidence="10">
    <location>
        <begin position="342"/>
        <end position="365"/>
    </location>
</feature>
<feature type="transmembrane region" description="Helical" evidence="10">
    <location>
        <begin position="122"/>
        <end position="140"/>
    </location>
</feature>
<dbReference type="EMBL" id="OY731401">
    <property type="protein sequence ID" value="CAJ1953289.1"/>
    <property type="molecule type" value="Genomic_DNA"/>
</dbReference>
<evidence type="ECO:0000256" key="4">
    <source>
        <dbReference type="ARBA" id="ARBA00022448"/>
    </source>
</evidence>
<keyword evidence="5" id="KW-0762">Sugar transport</keyword>
<comment type="subcellular location">
    <subcellularLocation>
        <location evidence="1">Membrane</location>
        <topology evidence="1">Multi-pass membrane protein</topology>
    </subcellularLocation>
</comment>
<organism evidence="11 12">
    <name type="scientific">Sphenostylis stenocarpa</name>
    <dbReference type="NCBI Taxonomy" id="92480"/>
    <lineage>
        <taxon>Eukaryota</taxon>
        <taxon>Viridiplantae</taxon>
        <taxon>Streptophyta</taxon>
        <taxon>Embryophyta</taxon>
        <taxon>Tracheophyta</taxon>
        <taxon>Spermatophyta</taxon>
        <taxon>Magnoliopsida</taxon>
        <taxon>eudicotyledons</taxon>
        <taxon>Gunneridae</taxon>
        <taxon>Pentapetalae</taxon>
        <taxon>rosids</taxon>
        <taxon>fabids</taxon>
        <taxon>Fabales</taxon>
        <taxon>Fabaceae</taxon>
        <taxon>Papilionoideae</taxon>
        <taxon>50 kb inversion clade</taxon>
        <taxon>NPAAA clade</taxon>
        <taxon>indigoferoid/millettioid clade</taxon>
        <taxon>Phaseoleae</taxon>
        <taxon>Sphenostylis</taxon>
    </lineage>
</organism>
<proteinExistence type="inferred from homology"/>
<dbReference type="CDD" id="cd17313">
    <property type="entry name" value="MFS_SLC45_SUC"/>
    <property type="match status" value="1"/>
</dbReference>
<feature type="transmembrane region" description="Helical" evidence="10">
    <location>
        <begin position="267"/>
        <end position="286"/>
    </location>
</feature>
<dbReference type="Pfam" id="PF13347">
    <property type="entry name" value="MFS_2"/>
    <property type="match status" value="1"/>
</dbReference>
<name>A0AA86SQ69_9FABA</name>
<accession>A0AA86SQ69</accession>
<evidence type="ECO:0000256" key="3">
    <source>
        <dbReference type="ARBA" id="ARBA00007134"/>
    </source>
</evidence>
<dbReference type="GO" id="GO:0005886">
    <property type="term" value="C:plasma membrane"/>
    <property type="evidence" value="ECO:0007669"/>
    <property type="project" value="InterPro"/>
</dbReference>
<evidence type="ECO:0000256" key="10">
    <source>
        <dbReference type="SAM" id="Phobius"/>
    </source>
</evidence>
<keyword evidence="12" id="KW-1185">Reference proteome</keyword>
<evidence type="ECO:0000256" key="1">
    <source>
        <dbReference type="ARBA" id="ARBA00004141"/>
    </source>
</evidence>
<dbReference type="Gramene" id="rna-AYBTSS11_LOCUS15771">
    <property type="protein sequence ID" value="CAJ1953289.1"/>
    <property type="gene ID" value="gene-AYBTSS11_LOCUS15771"/>
</dbReference>
<dbReference type="AlphaFoldDB" id="A0AA86SQ69"/>
<evidence type="ECO:0000256" key="2">
    <source>
        <dbReference type="ARBA" id="ARBA00004914"/>
    </source>
</evidence>
<evidence type="ECO:0000313" key="12">
    <source>
        <dbReference type="Proteomes" id="UP001189624"/>
    </source>
</evidence>
<protein>
    <submittedName>
        <fullName evidence="11">Uncharacterized protein</fullName>
    </submittedName>
</protein>
<feature type="transmembrane region" description="Helical" evidence="10">
    <location>
        <begin position="421"/>
        <end position="442"/>
    </location>
</feature>
<sequence length="495" mass="52944">MEEQQKREPSPLRKMVAVSSIAAGIQFGWALQLSLLTPYVQTLGVPHAWASFIWLCGPISGLVVQPIVGYSSDRCKSAFGRRRPFILAGTLFVAISVILIGYAADIGQLAGDDITQKTRPRAVAIFVVGFWILDVANNMLQGPCRAFLGDLAAGDQRKTRTANSFYSFFMAVGNVLGYAAGSYDGLHKIFPFTKTDACNVFCANLKSCFFFAIVLLLVLCIIVLSCVNDPQFTPSDEDRGEEAGKTHFSCFCGEVCVAFKGLKRPMWLLMLVTAVNWIAWFPYVLFDTDWMGREVYGGDVGEAAYDAGVHQGALGLMLNSVVLAVASLGVEPLGRMVGGVKWLWSIVNFILAICMAMTVLITKVAEKERQINPARIGHPSVNVQAGALAFFSVLGIPLAVTYSVPFALASIYSSTSGAGQGLSLGLLNVAIVIPQMVVSAISGPWDAWFGGGNLPAFVLGAGAAAVCAILAIVLLPTPKKADEAKLSSMNMGSFH</sequence>
<dbReference type="SUPFAM" id="SSF103473">
    <property type="entry name" value="MFS general substrate transporter"/>
    <property type="match status" value="1"/>
</dbReference>
<evidence type="ECO:0000256" key="6">
    <source>
        <dbReference type="ARBA" id="ARBA00022692"/>
    </source>
</evidence>
<comment type="similarity">
    <text evidence="3">Belongs to the glycoside-pentoside-hexuronide (GPH) cation symporter transporter (TC 2.A.2.4) family.</text>
</comment>
<keyword evidence="6 10" id="KW-0812">Transmembrane</keyword>
<dbReference type="NCBIfam" id="TIGR01301">
    <property type="entry name" value="GPH_sucrose"/>
    <property type="match status" value="1"/>
</dbReference>
<feature type="transmembrane region" description="Helical" evidence="10">
    <location>
        <begin position="454"/>
        <end position="475"/>
    </location>
</feature>
<dbReference type="PANTHER" id="PTHR19432">
    <property type="entry name" value="SUGAR TRANSPORTER"/>
    <property type="match status" value="1"/>
</dbReference>
<dbReference type="GO" id="GO:0005773">
    <property type="term" value="C:vacuole"/>
    <property type="evidence" value="ECO:0007669"/>
    <property type="project" value="TreeGrafter"/>
</dbReference>
<evidence type="ECO:0000313" key="11">
    <source>
        <dbReference type="EMBL" id="CAJ1953289.1"/>
    </source>
</evidence>
<evidence type="ECO:0000256" key="8">
    <source>
        <dbReference type="ARBA" id="ARBA00022989"/>
    </source>
</evidence>
<feature type="transmembrane region" description="Helical" evidence="10">
    <location>
        <begin position="161"/>
        <end position="181"/>
    </location>
</feature>
<dbReference type="PANTHER" id="PTHR19432:SF89">
    <property type="entry name" value="SUCROSE_H+ SYMPORTER, PLANT, MAJOR FACILITATOR SUPERFAMILY DOMAIN-CONTAINING PROTEIN-RELATED"/>
    <property type="match status" value="1"/>
</dbReference>
<dbReference type="Gene3D" id="1.20.1250.20">
    <property type="entry name" value="MFS general substrate transporter like domains"/>
    <property type="match status" value="1"/>
</dbReference>
<keyword evidence="9 10" id="KW-0472">Membrane</keyword>
<feature type="transmembrane region" description="Helical" evidence="10">
    <location>
        <begin position="12"/>
        <end position="31"/>
    </location>
</feature>
<reference evidence="11" key="1">
    <citation type="submission" date="2023-10" db="EMBL/GenBank/DDBJ databases">
        <authorList>
            <person name="Domelevo Entfellner J.-B."/>
        </authorList>
    </citation>
    <scope>NUCLEOTIDE SEQUENCE</scope>
</reference>
<keyword evidence="7" id="KW-0769">Symport</keyword>
<feature type="transmembrane region" description="Helical" evidence="10">
    <location>
        <begin position="84"/>
        <end position="102"/>
    </location>
</feature>
<dbReference type="Proteomes" id="UP001189624">
    <property type="component" value="Chromosome 4"/>
</dbReference>
<dbReference type="FunFam" id="1.20.1250.20:FF:000174">
    <property type="entry name" value="Sucrose transport protein"/>
    <property type="match status" value="1"/>
</dbReference>
<evidence type="ECO:0000256" key="9">
    <source>
        <dbReference type="ARBA" id="ARBA00023136"/>
    </source>
</evidence>
<dbReference type="InterPro" id="IPR036259">
    <property type="entry name" value="MFS_trans_sf"/>
</dbReference>